<accession>A0A167W7J2</accession>
<evidence type="ECO:0000256" key="1">
    <source>
        <dbReference type="SAM" id="MobiDB-lite"/>
    </source>
</evidence>
<reference evidence="2 3" key="1">
    <citation type="journal article" date="2016" name="Mol. Biol. Evol.">
        <title>Comparative Genomics of Early-Diverging Mushroom-Forming Fungi Provides Insights into the Origins of Lignocellulose Decay Capabilities.</title>
        <authorList>
            <person name="Nagy L.G."/>
            <person name="Riley R."/>
            <person name="Tritt A."/>
            <person name="Adam C."/>
            <person name="Daum C."/>
            <person name="Floudas D."/>
            <person name="Sun H."/>
            <person name="Yadav J.S."/>
            <person name="Pangilinan J."/>
            <person name="Larsson K.H."/>
            <person name="Matsuura K."/>
            <person name="Barry K."/>
            <person name="Labutti K."/>
            <person name="Kuo R."/>
            <person name="Ohm R.A."/>
            <person name="Bhattacharya S.S."/>
            <person name="Shirouzu T."/>
            <person name="Yoshinaga Y."/>
            <person name="Martin F.M."/>
            <person name="Grigoriev I.V."/>
            <person name="Hibbett D.S."/>
        </authorList>
    </citation>
    <scope>NUCLEOTIDE SEQUENCE [LARGE SCALE GENOMIC DNA]</scope>
    <source>
        <strain evidence="2 3">CBS 109695</strain>
    </source>
</reference>
<dbReference type="EMBL" id="KV417819">
    <property type="protein sequence ID" value="KZP05782.1"/>
    <property type="molecule type" value="Genomic_DNA"/>
</dbReference>
<protein>
    <submittedName>
        <fullName evidence="2">Uncharacterized protein</fullName>
    </submittedName>
</protein>
<evidence type="ECO:0000313" key="2">
    <source>
        <dbReference type="EMBL" id="KZP05782.1"/>
    </source>
</evidence>
<feature type="region of interest" description="Disordered" evidence="1">
    <location>
        <begin position="45"/>
        <end position="64"/>
    </location>
</feature>
<proteinExistence type="predicted"/>
<organism evidence="2 3">
    <name type="scientific">Athelia psychrophila</name>
    <dbReference type="NCBI Taxonomy" id="1759441"/>
    <lineage>
        <taxon>Eukaryota</taxon>
        <taxon>Fungi</taxon>
        <taxon>Dikarya</taxon>
        <taxon>Basidiomycota</taxon>
        <taxon>Agaricomycotina</taxon>
        <taxon>Agaricomycetes</taxon>
        <taxon>Agaricomycetidae</taxon>
        <taxon>Atheliales</taxon>
        <taxon>Atheliaceae</taxon>
        <taxon>Athelia</taxon>
    </lineage>
</organism>
<dbReference type="AlphaFoldDB" id="A0A167W7J2"/>
<keyword evidence="3" id="KW-1185">Reference proteome</keyword>
<evidence type="ECO:0000313" key="3">
    <source>
        <dbReference type="Proteomes" id="UP000076532"/>
    </source>
</evidence>
<sequence>MLLREINTCLIHRQEQPTPLYSSSPHPPRYHSIYWSPAGHLLPSTLPPPNSARAPGSSPTANQKICSHIAPSHILTA</sequence>
<dbReference type="Proteomes" id="UP000076532">
    <property type="component" value="Unassembled WGS sequence"/>
</dbReference>
<gene>
    <name evidence="2" type="ORF">FIBSPDRAFT_877159</name>
</gene>
<name>A0A167W7J2_9AGAM</name>